<dbReference type="Proteomes" id="UP000613580">
    <property type="component" value="Unassembled WGS sequence"/>
</dbReference>
<dbReference type="InterPro" id="IPR000198">
    <property type="entry name" value="RhoGAP_dom"/>
</dbReference>
<feature type="domain" description="Rho-GAP" evidence="3">
    <location>
        <begin position="1"/>
        <end position="107"/>
    </location>
</feature>
<keyword evidence="1" id="KW-0343">GTPase activation</keyword>
<keyword evidence="5" id="KW-1185">Reference proteome</keyword>
<dbReference type="SUPFAM" id="SSF48350">
    <property type="entry name" value="GTPase activation domain, GAP"/>
    <property type="match status" value="1"/>
</dbReference>
<evidence type="ECO:0000313" key="4">
    <source>
        <dbReference type="EMBL" id="KAF7296598.1"/>
    </source>
</evidence>
<dbReference type="Gene3D" id="1.10.555.10">
    <property type="entry name" value="Rho GTPase activation protein"/>
    <property type="match status" value="1"/>
</dbReference>
<dbReference type="GO" id="GO:0007165">
    <property type="term" value="P:signal transduction"/>
    <property type="evidence" value="ECO:0007669"/>
    <property type="project" value="InterPro"/>
</dbReference>
<dbReference type="GO" id="GO:0005737">
    <property type="term" value="C:cytoplasm"/>
    <property type="evidence" value="ECO:0007669"/>
    <property type="project" value="TreeGrafter"/>
</dbReference>
<name>A0A8H6W021_MYCCL</name>
<dbReference type="OrthoDB" id="185175at2759"/>
<feature type="compositionally biased region" description="Low complexity" evidence="2">
    <location>
        <begin position="118"/>
        <end position="137"/>
    </location>
</feature>
<feature type="region of interest" description="Disordered" evidence="2">
    <location>
        <begin position="86"/>
        <end position="188"/>
    </location>
</feature>
<dbReference type="GO" id="GO:0005096">
    <property type="term" value="F:GTPase activator activity"/>
    <property type="evidence" value="ECO:0007669"/>
    <property type="project" value="UniProtKB-KW"/>
</dbReference>
<dbReference type="PANTHER" id="PTHR23176:SF129">
    <property type="entry name" value="RHO GTPASE ACTIVATING PROTEIN AT 16F, ISOFORM E-RELATED"/>
    <property type="match status" value="1"/>
</dbReference>
<accession>A0A8H6W021</accession>
<dbReference type="PANTHER" id="PTHR23176">
    <property type="entry name" value="RHO/RAC/CDC GTPASE-ACTIVATING PROTEIN"/>
    <property type="match status" value="1"/>
</dbReference>
<reference evidence="4" key="1">
    <citation type="submission" date="2020-05" db="EMBL/GenBank/DDBJ databases">
        <title>Mycena genomes resolve the evolution of fungal bioluminescence.</title>
        <authorList>
            <person name="Tsai I.J."/>
        </authorList>
    </citation>
    <scope>NUCLEOTIDE SEQUENCE</scope>
    <source>
        <strain evidence="4">110903Hualien_Pintung</strain>
    </source>
</reference>
<dbReference type="AlphaFoldDB" id="A0A8H6W021"/>
<evidence type="ECO:0000313" key="5">
    <source>
        <dbReference type="Proteomes" id="UP000613580"/>
    </source>
</evidence>
<dbReference type="EMBL" id="JACAZE010000016">
    <property type="protein sequence ID" value="KAF7296598.1"/>
    <property type="molecule type" value="Genomic_DNA"/>
</dbReference>
<proteinExistence type="predicted"/>
<comment type="caution">
    <text evidence="4">The sequence shown here is derived from an EMBL/GenBank/DDBJ whole genome shotgun (WGS) entry which is preliminary data.</text>
</comment>
<sequence length="188" mass="19805">MRFLSVVDYTDPQERINELAQLIGALPFPNYSLLRALTAHLILIVQNATINKMTMRNVGIVFSPTLGIPAPLFNLMLSEFSRSPAEAPAADQRSVAHEDVPSDDESTQYESGTETTEDNATAESSSSSPAPAESPSSGLKPSKATSLATDKGLSVSLRGNRYSTMMGGGGIGLPASPRPPSSPRAAEA</sequence>
<dbReference type="PROSITE" id="PS50238">
    <property type="entry name" value="RHOGAP"/>
    <property type="match status" value="1"/>
</dbReference>
<evidence type="ECO:0000256" key="2">
    <source>
        <dbReference type="SAM" id="MobiDB-lite"/>
    </source>
</evidence>
<dbReference type="InterPro" id="IPR008936">
    <property type="entry name" value="Rho_GTPase_activation_prot"/>
</dbReference>
<gene>
    <name evidence="4" type="ORF">HMN09_01067400</name>
</gene>
<dbReference type="Pfam" id="PF00620">
    <property type="entry name" value="RhoGAP"/>
    <property type="match status" value="1"/>
</dbReference>
<dbReference type="InterPro" id="IPR050729">
    <property type="entry name" value="Rho-GAP"/>
</dbReference>
<organism evidence="4 5">
    <name type="scientific">Mycena chlorophos</name>
    <name type="common">Agaric fungus</name>
    <name type="synonym">Agaricus chlorophos</name>
    <dbReference type="NCBI Taxonomy" id="658473"/>
    <lineage>
        <taxon>Eukaryota</taxon>
        <taxon>Fungi</taxon>
        <taxon>Dikarya</taxon>
        <taxon>Basidiomycota</taxon>
        <taxon>Agaricomycotina</taxon>
        <taxon>Agaricomycetes</taxon>
        <taxon>Agaricomycetidae</taxon>
        <taxon>Agaricales</taxon>
        <taxon>Marasmiineae</taxon>
        <taxon>Mycenaceae</taxon>
        <taxon>Mycena</taxon>
    </lineage>
</organism>
<evidence type="ECO:0000256" key="1">
    <source>
        <dbReference type="ARBA" id="ARBA00022468"/>
    </source>
</evidence>
<evidence type="ECO:0000259" key="3">
    <source>
        <dbReference type="PROSITE" id="PS50238"/>
    </source>
</evidence>
<protein>
    <recommendedName>
        <fullName evidence="3">Rho-GAP domain-containing protein</fullName>
    </recommendedName>
</protein>